<dbReference type="InterPro" id="IPR049574">
    <property type="entry name" value="CrtA-like"/>
</dbReference>
<evidence type="ECO:0000313" key="1">
    <source>
        <dbReference type="EMBL" id="PQJ15509.1"/>
    </source>
</evidence>
<protein>
    <submittedName>
        <fullName evidence="1">DUF3291 domain-containing protein</fullName>
    </submittedName>
</protein>
<name>A0A2S7T6G4_9FLAO</name>
<dbReference type="AlphaFoldDB" id="A0A2S7T6G4"/>
<proteinExistence type="predicted"/>
<sequence length="237" mass="28173">MSKQVTTLRFFRFSGWAKWWAFGMMQFAHRPLKKVQGQQFYKLMGSGKQAFNPWPDYTTYALLQVWDSDEDARRFHAQAEIANRYIRKCDGTWTLYMKNVISRGLWDKKNPFEKSSSLDENNPLLTVITRATIKLSLLRRFWKHVPYSQEGMDQYKELRYTKGIGEIPFTQMATFSVWESVDGLNAFAYQQKNHVSAIKLTRELNWYKEELFSRFQPYDTEGNWPETLELKALINQE</sequence>
<comment type="caution">
    <text evidence="1">The sequence shown here is derived from an EMBL/GenBank/DDBJ whole genome shotgun (WGS) entry which is preliminary data.</text>
</comment>
<dbReference type="Proteomes" id="UP000239366">
    <property type="component" value="Unassembled WGS sequence"/>
</dbReference>
<dbReference type="OrthoDB" id="1122317at2"/>
<reference evidence="2" key="1">
    <citation type="submission" date="2016-11" db="EMBL/GenBank/DDBJ databases">
        <title>Trade-off between light-utilization and light-protection in marine flavobacteria.</title>
        <authorList>
            <person name="Kumagai Y."/>
            <person name="Yoshizawa S."/>
            <person name="Kogure K."/>
        </authorList>
    </citation>
    <scope>NUCLEOTIDE SEQUENCE [LARGE SCALE GENOMIC DNA]</scope>
    <source>
        <strain evidence="2">SG-18</strain>
    </source>
</reference>
<evidence type="ECO:0000313" key="2">
    <source>
        <dbReference type="Proteomes" id="UP000239366"/>
    </source>
</evidence>
<keyword evidence="2" id="KW-1185">Reference proteome</keyword>
<accession>A0A2S7T6G4</accession>
<dbReference type="CDD" id="cd21650">
    <property type="entry name" value="CrtA-like"/>
    <property type="match status" value="1"/>
</dbReference>
<dbReference type="RefSeq" id="WP_105001161.1">
    <property type="nucleotide sequence ID" value="NZ_MQVX01000001.1"/>
</dbReference>
<organism evidence="1 2">
    <name type="scientific">Aureicoccus marinus</name>
    <dbReference type="NCBI Taxonomy" id="754435"/>
    <lineage>
        <taxon>Bacteria</taxon>
        <taxon>Pseudomonadati</taxon>
        <taxon>Bacteroidota</taxon>
        <taxon>Flavobacteriia</taxon>
        <taxon>Flavobacteriales</taxon>
        <taxon>Flavobacteriaceae</taxon>
        <taxon>Aureicoccus</taxon>
    </lineage>
</organism>
<gene>
    <name evidence="1" type="ORF">BST99_06950</name>
</gene>
<dbReference type="EMBL" id="MQVX01000001">
    <property type="protein sequence ID" value="PQJ15509.1"/>
    <property type="molecule type" value="Genomic_DNA"/>
</dbReference>